<dbReference type="InterPro" id="IPR004358">
    <property type="entry name" value="Sig_transdc_His_kin-like_C"/>
</dbReference>
<keyword evidence="3" id="KW-0597">Phosphoprotein</keyword>
<keyword evidence="4" id="KW-0902">Two-component regulatory system</keyword>
<dbReference type="Proteomes" id="UP000663720">
    <property type="component" value="Chromosome"/>
</dbReference>
<dbReference type="SMART" id="SM00387">
    <property type="entry name" value="HATPase_c"/>
    <property type="match status" value="1"/>
</dbReference>
<keyword evidence="5" id="KW-1133">Transmembrane helix</keyword>
<dbReference type="PRINTS" id="PR00344">
    <property type="entry name" value="BCTRLSENSOR"/>
</dbReference>
<dbReference type="SUPFAM" id="SSF53850">
    <property type="entry name" value="Periplasmic binding protein-like II"/>
    <property type="match status" value="1"/>
</dbReference>
<dbReference type="GO" id="GO:0000155">
    <property type="term" value="F:phosphorelay sensor kinase activity"/>
    <property type="evidence" value="ECO:0007669"/>
    <property type="project" value="InterPro"/>
</dbReference>
<proteinExistence type="predicted"/>
<dbReference type="CDD" id="cd00082">
    <property type="entry name" value="HisKA"/>
    <property type="match status" value="1"/>
</dbReference>
<dbReference type="FunFam" id="3.30.565.10:FF:000010">
    <property type="entry name" value="Sensor histidine kinase RcsC"/>
    <property type="match status" value="1"/>
</dbReference>
<gene>
    <name evidence="8" type="ORF">dnl_15660</name>
</gene>
<evidence type="ECO:0000313" key="8">
    <source>
        <dbReference type="EMBL" id="QTA79308.1"/>
    </source>
</evidence>
<reference evidence="8" key="1">
    <citation type="journal article" date="2021" name="Microb. Physiol.">
        <title>Proteogenomic Insights into the Physiology of Marine, Sulfate-Reducing, Filamentous Desulfonema limicola and Desulfonema magnum.</title>
        <authorList>
            <person name="Schnaars V."/>
            <person name="Wohlbrand L."/>
            <person name="Scheve S."/>
            <person name="Hinrichs C."/>
            <person name="Reinhardt R."/>
            <person name="Rabus R."/>
        </authorList>
    </citation>
    <scope>NUCLEOTIDE SEQUENCE</scope>
    <source>
        <strain evidence="8">5ac10</strain>
    </source>
</reference>
<dbReference type="Pfam" id="PF13426">
    <property type="entry name" value="PAS_9"/>
    <property type="match status" value="1"/>
</dbReference>
<keyword evidence="9" id="KW-1185">Reference proteome</keyword>
<dbReference type="InterPro" id="IPR003661">
    <property type="entry name" value="HisK_dim/P_dom"/>
</dbReference>
<sequence length="782" mass="89895">MNNRLIKTGLILLFALLSLGLKIYDADDFKDTVRIKMTDAEQAWIKEYKIIRAQAYDGFPPNGFIDKNGNFVGITADFLSLISKRTGISFQYIPVRVDELDKKIKSGELDIIYSYDIAERKKYLNFTQPFSYRSIVIIGQVNSPFISNISSLKNKKVAMTAKMKFYERFKQDYPEIKVYPAENELEALKNVSNGKADFFIGSQTSSVYLIYKHHLDNLKISGINLYENEPYMFAIRKEFPELCSIFNKAIASITKEEHDAVFQKWIPVRFEYKPNWHEVIKWAAVIGSFFIIILGTTLIWNRRLAKEINARKTAEEKIRQILTEQKIILDYAAIGIALLKNRKIVWLNKFMEKIIGYSKEEIIDEKTIIFYPSQKSYEEFGKNAYPLLSKGQVYQTELQIKRKDNSLLWCDMTGIAVNPDNIDDGSIWILQDIEQKKHVEQEIIRAKEAAESASLAKSTFLANMSHEIRTPMNSILGFLELSLEDTALSEIHRKNLRTALNSAKFLLILINNVLDISKLENGRMELEKQGFYLHQMMEETLQVFEMKCREKDLELSCNIHPDLPLYFTGDRSRLRQILINLLENAFKFTEKGKIDIIITPITKNNNLDMIQFSISDTGIGIPPERLAFIFDPFTQADSSTSRRFGGTGLGTTISKQLIKMMGGEIWVESEVGKGSIFHFTIQMKASQPVNSICERVNNQDKKPDFFEKSDLSLPSEDIQGLFKDMLNSFEEFNPAEIEPFLEKLGRHIPQYQLEPITRAVEIFDFEKAKEAAVKLASSLGIQ</sequence>
<dbReference type="Pfam" id="PF00512">
    <property type="entry name" value="HisKA"/>
    <property type="match status" value="1"/>
</dbReference>
<dbReference type="InterPro" id="IPR000700">
    <property type="entry name" value="PAS-assoc_C"/>
</dbReference>
<evidence type="ECO:0000256" key="3">
    <source>
        <dbReference type="ARBA" id="ARBA00022553"/>
    </source>
</evidence>
<feature type="transmembrane region" description="Helical" evidence="5">
    <location>
        <begin position="279"/>
        <end position="301"/>
    </location>
</feature>
<comment type="catalytic activity">
    <reaction evidence="1">
        <text>ATP + protein L-histidine = ADP + protein N-phospho-L-histidine.</text>
        <dbReference type="EC" id="2.7.13.3"/>
    </reaction>
</comment>
<dbReference type="Gene3D" id="3.30.450.20">
    <property type="entry name" value="PAS domain"/>
    <property type="match status" value="1"/>
</dbReference>
<dbReference type="PROSITE" id="PS50113">
    <property type="entry name" value="PAC"/>
    <property type="match status" value="1"/>
</dbReference>
<dbReference type="InterPro" id="IPR003594">
    <property type="entry name" value="HATPase_dom"/>
</dbReference>
<keyword evidence="5" id="KW-0812">Transmembrane</keyword>
<dbReference type="InterPro" id="IPR035965">
    <property type="entry name" value="PAS-like_dom_sf"/>
</dbReference>
<evidence type="ECO:0000259" key="6">
    <source>
        <dbReference type="PROSITE" id="PS50109"/>
    </source>
</evidence>
<protein>
    <recommendedName>
        <fullName evidence="2">histidine kinase</fullName>
        <ecNumber evidence="2">2.7.13.3</ecNumber>
    </recommendedName>
</protein>
<keyword evidence="5" id="KW-0472">Membrane</keyword>
<dbReference type="AlphaFoldDB" id="A0A975B5S5"/>
<dbReference type="SMART" id="SM00388">
    <property type="entry name" value="HisKA"/>
    <property type="match status" value="1"/>
</dbReference>
<dbReference type="KEGG" id="dli:dnl_15660"/>
<dbReference type="RefSeq" id="WP_207691074.1">
    <property type="nucleotide sequence ID" value="NZ_CP061799.1"/>
</dbReference>
<evidence type="ECO:0000256" key="1">
    <source>
        <dbReference type="ARBA" id="ARBA00000085"/>
    </source>
</evidence>
<evidence type="ECO:0000259" key="7">
    <source>
        <dbReference type="PROSITE" id="PS50113"/>
    </source>
</evidence>
<dbReference type="CDD" id="cd16922">
    <property type="entry name" value="HATPase_EvgS-ArcB-TorS-like"/>
    <property type="match status" value="1"/>
</dbReference>
<dbReference type="NCBIfam" id="TIGR00229">
    <property type="entry name" value="sensory_box"/>
    <property type="match status" value="1"/>
</dbReference>
<dbReference type="Gene3D" id="3.30.565.10">
    <property type="entry name" value="Histidine kinase-like ATPase, C-terminal domain"/>
    <property type="match status" value="1"/>
</dbReference>
<dbReference type="SUPFAM" id="SSF55785">
    <property type="entry name" value="PYP-like sensor domain (PAS domain)"/>
    <property type="match status" value="1"/>
</dbReference>
<dbReference type="SMART" id="SM00062">
    <property type="entry name" value="PBPb"/>
    <property type="match status" value="1"/>
</dbReference>
<keyword evidence="8" id="KW-0808">Transferase</keyword>
<dbReference type="PANTHER" id="PTHR45339:SF1">
    <property type="entry name" value="HYBRID SIGNAL TRANSDUCTION HISTIDINE KINASE J"/>
    <property type="match status" value="1"/>
</dbReference>
<dbReference type="InterPro" id="IPR005467">
    <property type="entry name" value="His_kinase_dom"/>
</dbReference>
<organism evidence="8 9">
    <name type="scientific">Desulfonema limicola</name>
    <dbReference type="NCBI Taxonomy" id="45656"/>
    <lineage>
        <taxon>Bacteria</taxon>
        <taxon>Pseudomonadati</taxon>
        <taxon>Thermodesulfobacteriota</taxon>
        <taxon>Desulfobacteria</taxon>
        <taxon>Desulfobacterales</taxon>
        <taxon>Desulfococcaceae</taxon>
        <taxon>Desulfonema</taxon>
    </lineage>
</organism>
<dbReference type="InterPro" id="IPR036097">
    <property type="entry name" value="HisK_dim/P_sf"/>
</dbReference>
<dbReference type="Pfam" id="PF02518">
    <property type="entry name" value="HATPase_c"/>
    <property type="match status" value="1"/>
</dbReference>
<dbReference type="EMBL" id="CP061799">
    <property type="protein sequence ID" value="QTA79308.1"/>
    <property type="molecule type" value="Genomic_DNA"/>
</dbReference>
<dbReference type="InterPro" id="IPR000014">
    <property type="entry name" value="PAS"/>
</dbReference>
<dbReference type="EC" id="2.7.13.3" evidence="2"/>
<dbReference type="Gene3D" id="1.10.287.130">
    <property type="match status" value="1"/>
</dbReference>
<accession>A0A975B5S5</accession>
<dbReference type="InterPro" id="IPR001638">
    <property type="entry name" value="Solute-binding_3/MltF_N"/>
</dbReference>
<keyword evidence="8" id="KW-0418">Kinase</keyword>
<evidence type="ECO:0000256" key="2">
    <source>
        <dbReference type="ARBA" id="ARBA00012438"/>
    </source>
</evidence>
<name>A0A975B5S5_9BACT</name>
<evidence type="ECO:0000313" key="9">
    <source>
        <dbReference type="Proteomes" id="UP000663720"/>
    </source>
</evidence>
<feature type="domain" description="PAC" evidence="7">
    <location>
        <begin position="394"/>
        <end position="445"/>
    </location>
</feature>
<dbReference type="SUPFAM" id="SSF47384">
    <property type="entry name" value="Homodimeric domain of signal transducing histidine kinase"/>
    <property type="match status" value="1"/>
</dbReference>
<dbReference type="CDD" id="cd00130">
    <property type="entry name" value="PAS"/>
    <property type="match status" value="1"/>
</dbReference>
<dbReference type="Gene3D" id="3.40.190.10">
    <property type="entry name" value="Periplasmic binding protein-like II"/>
    <property type="match status" value="2"/>
</dbReference>
<evidence type="ECO:0000256" key="5">
    <source>
        <dbReference type="SAM" id="Phobius"/>
    </source>
</evidence>
<dbReference type="CDD" id="cd01007">
    <property type="entry name" value="PBP2_BvgS_HisK_like"/>
    <property type="match status" value="1"/>
</dbReference>
<evidence type="ECO:0000256" key="4">
    <source>
        <dbReference type="ARBA" id="ARBA00023012"/>
    </source>
</evidence>
<dbReference type="InterPro" id="IPR036890">
    <property type="entry name" value="HATPase_C_sf"/>
</dbReference>
<dbReference type="Pfam" id="PF00497">
    <property type="entry name" value="SBP_bac_3"/>
    <property type="match status" value="1"/>
</dbReference>
<feature type="domain" description="Histidine kinase" evidence="6">
    <location>
        <begin position="463"/>
        <end position="685"/>
    </location>
</feature>
<dbReference type="SUPFAM" id="SSF55874">
    <property type="entry name" value="ATPase domain of HSP90 chaperone/DNA topoisomerase II/histidine kinase"/>
    <property type="match status" value="1"/>
</dbReference>
<dbReference type="PROSITE" id="PS50109">
    <property type="entry name" value="HIS_KIN"/>
    <property type="match status" value="1"/>
</dbReference>
<dbReference type="PANTHER" id="PTHR45339">
    <property type="entry name" value="HYBRID SIGNAL TRANSDUCTION HISTIDINE KINASE J"/>
    <property type="match status" value="1"/>
</dbReference>